<dbReference type="RefSeq" id="XP_007311394.1">
    <property type="nucleotide sequence ID" value="XM_007311332.1"/>
</dbReference>
<dbReference type="GeneID" id="18806540"/>
<feature type="signal peptide" evidence="1">
    <location>
        <begin position="1"/>
        <end position="20"/>
    </location>
</feature>
<dbReference type="GO" id="GO:0016491">
    <property type="term" value="F:oxidoreductase activity"/>
    <property type="evidence" value="ECO:0007669"/>
    <property type="project" value="TreeGrafter"/>
</dbReference>
<dbReference type="KEGG" id="shs:STEHIDRAFT_69434"/>
<gene>
    <name evidence="2" type="ORF">STEHIDRAFT_69434</name>
</gene>
<keyword evidence="1" id="KW-0732">Signal</keyword>
<dbReference type="InterPro" id="IPR036188">
    <property type="entry name" value="FAD/NAD-bd_sf"/>
</dbReference>
<dbReference type="EMBL" id="JH687404">
    <property type="protein sequence ID" value="EIM79500.1"/>
    <property type="molecule type" value="Genomic_DNA"/>
</dbReference>
<evidence type="ECO:0000313" key="2">
    <source>
        <dbReference type="EMBL" id="EIM79500.1"/>
    </source>
</evidence>
<dbReference type="OrthoDB" id="5046242at2759"/>
<organism evidence="2 3">
    <name type="scientific">Stereum hirsutum (strain FP-91666)</name>
    <name type="common">White-rot fungus</name>
    <dbReference type="NCBI Taxonomy" id="721885"/>
    <lineage>
        <taxon>Eukaryota</taxon>
        <taxon>Fungi</taxon>
        <taxon>Dikarya</taxon>
        <taxon>Basidiomycota</taxon>
        <taxon>Agaricomycotina</taxon>
        <taxon>Agaricomycetes</taxon>
        <taxon>Russulales</taxon>
        <taxon>Stereaceae</taxon>
        <taxon>Stereum</taxon>
    </lineage>
</organism>
<dbReference type="eggNOG" id="ENOG502R1TU">
    <property type="taxonomic scope" value="Eukaryota"/>
</dbReference>
<reference evidence="3" key="1">
    <citation type="journal article" date="2012" name="Science">
        <title>The Paleozoic origin of enzymatic lignin decomposition reconstructed from 31 fungal genomes.</title>
        <authorList>
            <person name="Floudas D."/>
            <person name="Binder M."/>
            <person name="Riley R."/>
            <person name="Barry K."/>
            <person name="Blanchette R.A."/>
            <person name="Henrissat B."/>
            <person name="Martinez A.T."/>
            <person name="Otillar R."/>
            <person name="Spatafora J.W."/>
            <person name="Yadav J.S."/>
            <person name="Aerts A."/>
            <person name="Benoit I."/>
            <person name="Boyd A."/>
            <person name="Carlson A."/>
            <person name="Copeland A."/>
            <person name="Coutinho P.M."/>
            <person name="de Vries R.P."/>
            <person name="Ferreira P."/>
            <person name="Findley K."/>
            <person name="Foster B."/>
            <person name="Gaskell J."/>
            <person name="Glotzer D."/>
            <person name="Gorecki P."/>
            <person name="Heitman J."/>
            <person name="Hesse C."/>
            <person name="Hori C."/>
            <person name="Igarashi K."/>
            <person name="Jurgens J.A."/>
            <person name="Kallen N."/>
            <person name="Kersten P."/>
            <person name="Kohler A."/>
            <person name="Kuees U."/>
            <person name="Kumar T.K.A."/>
            <person name="Kuo A."/>
            <person name="LaButti K."/>
            <person name="Larrondo L.F."/>
            <person name="Lindquist E."/>
            <person name="Ling A."/>
            <person name="Lombard V."/>
            <person name="Lucas S."/>
            <person name="Lundell T."/>
            <person name="Martin R."/>
            <person name="McLaughlin D.J."/>
            <person name="Morgenstern I."/>
            <person name="Morin E."/>
            <person name="Murat C."/>
            <person name="Nagy L.G."/>
            <person name="Nolan M."/>
            <person name="Ohm R.A."/>
            <person name="Patyshakuliyeva A."/>
            <person name="Rokas A."/>
            <person name="Ruiz-Duenas F.J."/>
            <person name="Sabat G."/>
            <person name="Salamov A."/>
            <person name="Samejima M."/>
            <person name="Schmutz J."/>
            <person name="Slot J.C."/>
            <person name="St John F."/>
            <person name="Stenlid J."/>
            <person name="Sun H."/>
            <person name="Sun S."/>
            <person name="Syed K."/>
            <person name="Tsang A."/>
            <person name="Wiebenga A."/>
            <person name="Young D."/>
            <person name="Pisabarro A."/>
            <person name="Eastwood D.C."/>
            <person name="Martin F."/>
            <person name="Cullen D."/>
            <person name="Grigoriev I.V."/>
            <person name="Hibbett D.S."/>
        </authorList>
    </citation>
    <scope>NUCLEOTIDE SEQUENCE [LARGE SCALE GENOMIC DNA]</scope>
    <source>
        <strain evidence="3">FP-91666</strain>
    </source>
</reference>
<dbReference type="SUPFAM" id="SSF51905">
    <property type="entry name" value="FAD/NAD(P)-binding domain"/>
    <property type="match status" value="1"/>
</dbReference>
<keyword evidence="3" id="KW-1185">Reference proteome</keyword>
<dbReference type="PANTHER" id="PTHR42923">
    <property type="entry name" value="PROTOPORPHYRINOGEN OXIDASE"/>
    <property type="match status" value="1"/>
</dbReference>
<dbReference type="Gene3D" id="1.10.405.20">
    <property type="match status" value="1"/>
</dbReference>
<name>R7RXA8_STEHR</name>
<dbReference type="Pfam" id="PF13450">
    <property type="entry name" value="NAD_binding_8"/>
    <property type="match status" value="1"/>
</dbReference>
<dbReference type="PRINTS" id="PR00419">
    <property type="entry name" value="ADXRDTASE"/>
</dbReference>
<dbReference type="OMA" id="ARYESKE"/>
<evidence type="ECO:0000256" key="1">
    <source>
        <dbReference type="SAM" id="SignalP"/>
    </source>
</evidence>
<dbReference type="Gene3D" id="3.50.50.60">
    <property type="entry name" value="FAD/NAD(P)-binding domain"/>
    <property type="match status" value="1"/>
</dbReference>
<dbReference type="Proteomes" id="UP000053927">
    <property type="component" value="Unassembled WGS sequence"/>
</dbReference>
<dbReference type="InterPro" id="IPR050464">
    <property type="entry name" value="Zeta_carotene_desat/Oxidored"/>
</dbReference>
<proteinExistence type="predicted"/>
<dbReference type="Gene3D" id="3.30.70.1990">
    <property type="match status" value="1"/>
</dbReference>
<evidence type="ECO:0000313" key="3">
    <source>
        <dbReference type="Proteomes" id="UP000053927"/>
    </source>
</evidence>
<dbReference type="AlphaFoldDB" id="R7RXA8"/>
<accession>R7RXA8</accession>
<feature type="chain" id="PRO_5004455360" evidence="1">
    <location>
        <begin position="21"/>
        <end position="482"/>
    </location>
</feature>
<sequence>MKLSRSFLVVGSAITLSVAADPVCIVGAGPAGLTIANRLESKGYHTIIFERRDTVGGKCKAYHEGQFHPMGALLYSNETYKETLPIIDASGLPSYLFSYATIKGWRFNWTDGAVAEAPSPADVYPRIEQDVERLFHFWENTFAPWVSIGYKDPIPEDLTLPFAEWLKQNDYSSPELLRILEQGMVPYGYGSINETPAIYMLQYFTPDIIKFFGGQQPGYVIDFHELFVRYAESSVKGPIFTNTTITNIDRSGSTPIISYNDQTGNAVNQSCSKLILAFAPVIRALQAAQLDISSEETAVFSPLITTKYWSGAVNVVTPDYHSFSAWTFEPKGQPSAFTRLFPKSSIATTWSWGKHGSNQTREEARVLLKDTISKINKDPSNTTQPAQPITDDDVRAFWEWDYFARYESKELRSGYYLRFNELQGQMNTYYASGLNGFETVEFAIRAGRDVVDQYFGSRSLEDHTNGGGGQFRIGADNVLVVQ</sequence>
<protein>
    <submittedName>
        <fullName evidence="2">FAD/NAD-P-binding domain-containing protein</fullName>
    </submittedName>
</protein>